<dbReference type="Pfam" id="PF14060">
    <property type="entry name" value="DUF4252"/>
    <property type="match status" value="1"/>
</dbReference>
<name>A0A1H6L7Y1_9FLAO</name>
<feature type="signal peptide" evidence="1">
    <location>
        <begin position="1"/>
        <end position="20"/>
    </location>
</feature>
<evidence type="ECO:0008006" key="4">
    <source>
        <dbReference type="Google" id="ProtNLM"/>
    </source>
</evidence>
<dbReference type="OrthoDB" id="9806835at2"/>
<dbReference type="PROSITE" id="PS51257">
    <property type="entry name" value="PROKAR_LIPOPROTEIN"/>
    <property type="match status" value="1"/>
</dbReference>
<feature type="chain" id="PRO_5011587644" description="DUF4252 domain-containing protein" evidence="1">
    <location>
        <begin position="21"/>
        <end position="151"/>
    </location>
</feature>
<proteinExistence type="predicted"/>
<sequence>MKLLKYSFLLVMSCVMLSCASFRNKGLDAFYKEYNQEITSLRIPKMLYQFTGSHKELKPLTKYLKATRVVSIENISNKMLRDLDKALENDRYEEFVSINSEGDLITILAAEKKDRITHIVLKIKDEDEINLIQTRVDLPVDKFQEILSSLN</sequence>
<protein>
    <recommendedName>
        <fullName evidence="4">DUF4252 domain-containing protein</fullName>
    </recommendedName>
</protein>
<dbReference type="AlphaFoldDB" id="A0A1H6L7Y1"/>
<dbReference type="EMBL" id="FNXE01000020">
    <property type="protein sequence ID" value="SEH82339.1"/>
    <property type="molecule type" value="Genomic_DNA"/>
</dbReference>
<accession>A0A1H6L7Y1</accession>
<reference evidence="2 3" key="1">
    <citation type="submission" date="2016-10" db="EMBL/GenBank/DDBJ databases">
        <authorList>
            <person name="de Groot N.N."/>
        </authorList>
    </citation>
    <scope>NUCLEOTIDE SEQUENCE [LARGE SCALE GENOMIC DNA]</scope>
    <source>
        <strain evidence="2 3">CGMCC 1.10825</strain>
    </source>
</reference>
<dbReference type="InterPro" id="IPR025348">
    <property type="entry name" value="DUF4252"/>
</dbReference>
<keyword evidence="1" id="KW-0732">Signal</keyword>
<evidence type="ECO:0000313" key="2">
    <source>
        <dbReference type="EMBL" id="SEH82339.1"/>
    </source>
</evidence>
<dbReference type="RefSeq" id="WP_091098824.1">
    <property type="nucleotide sequence ID" value="NZ_FNXE01000020.1"/>
</dbReference>
<keyword evidence="3" id="KW-1185">Reference proteome</keyword>
<dbReference type="STRING" id="1159016.SAMN02927937_01631"/>
<gene>
    <name evidence="2" type="ORF">SAMN02927937_01631</name>
</gene>
<dbReference type="Proteomes" id="UP000199634">
    <property type="component" value="Unassembled WGS sequence"/>
</dbReference>
<evidence type="ECO:0000256" key="1">
    <source>
        <dbReference type="SAM" id="SignalP"/>
    </source>
</evidence>
<organism evidence="2 3">
    <name type="scientific">Paenimyroides marinum</name>
    <dbReference type="NCBI Taxonomy" id="1159016"/>
    <lineage>
        <taxon>Bacteria</taxon>
        <taxon>Pseudomonadati</taxon>
        <taxon>Bacteroidota</taxon>
        <taxon>Flavobacteriia</taxon>
        <taxon>Flavobacteriales</taxon>
        <taxon>Flavobacteriaceae</taxon>
        <taxon>Paenimyroides</taxon>
    </lineage>
</organism>
<evidence type="ECO:0000313" key="3">
    <source>
        <dbReference type="Proteomes" id="UP000199634"/>
    </source>
</evidence>